<evidence type="ECO:0000313" key="2">
    <source>
        <dbReference type="Proteomes" id="UP000681967"/>
    </source>
</evidence>
<feature type="non-terminal residue" evidence="1">
    <location>
        <position position="189"/>
    </location>
</feature>
<evidence type="ECO:0000313" key="1">
    <source>
        <dbReference type="EMBL" id="CAF5066658.1"/>
    </source>
</evidence>
<dbReference type="Proteomes" id="UP000681967">
    <property type="component" value="Unassembled WGS sequence"/>
</dbReference>
<organism evidence="1 2">
    <name type="scientific">Rotaria magnacalcarata</name>
    <dbReference type="NCBI Taxonomy" id="392030"/>
    <lineage>
        <taxon>Eukaryota</taxon>
        <taxon>Metazoa</taxon>
        <taxon>Spiralia</taxon>
        <taxon>Gnathifera</taxon>
        <taxon>Rotifera</taxon>
        <taxon>Eurotatoria</taxon>
        <taxon>Bdelloidea</taxon>
        <taxon>Philodinida</taxon>
        <taxon>Philodinidae</taxon>
        <taxon>Rotaria</taxon>
    </lineage>
</organism>
<gene>
    <name evidence="1" type="ORF">BYL167_LOCUS60016</name>
</gene>
<dbReference type="EMBL" id="CAJOBH010229697">
    <property type="protein sequence ID" value="CAF5066658.1"/>
    <property type="molecule type" value="Genomic_DNA"/>
</dbReference>
<comment type="caution">
    <text evidence="1">The sequence shown here is derived from an EMBL/GenBank/DDBJ whole genome shotgun (WGS) entry which is preliminary data.</text>
</comment>
<accession>A0A8S3EE01</accession>
<sequence length="189" mass="21892">MNIHTHFEDLSNEIFFEIFDYLYALDVFTAFTSLNERILSILQFIRLHIIILNTHCDRDIDFLSSHLTFHAHQVLSLNCYDTIRDRSSVISLLFQRHNFINLQSCQFISVNPSTELDNVIKQVESLNRLVSLSIIQPSTVNINEKNKSDMTRTVFMSKSSSLRSVMLRSNYAYLDLSTYTSIASNLISL</sequence>
<evidence type="ECO:0008006" key="3">
    <source>
        <dbReference type="Google" id="ProtNLM"/>
    </source>
</evidence>
<protein>
    <recommendedName>
        <fullName evidence="3">F-box domain-containing protein</fullName>
    </recommendedName>
</protein>
<dbReference type="AlphaFoldDB" id="A0A8S3EE01"/>
<reference evidence="1" key="1">
    <citation type="submission" date="2021-02" db="EMBL/GenBank/DDBJ databases">
        <authorList>
            <person name="Nowell W R."/>
        </authorList>
    </citation>
    <scope>NUCLEOTIDE SEQUENCE</scope>
</reference>
<name>A0A8S3EE01_9BILA</name>
<proteinExistence type="predicted"/>